<dbReference type="InterPro" id="IPR054722">
    <property type="entry name" value="PolX-like_BBD"/>
</dbReference>
<reference evidence="5" key="1">
    <citation type="submission" date="2023-03" db="EMBL/GenBank/DDBJ databases">
        <title>Chromosome-scale reference genome and RAD-based genetic map of yellow starthistle (Centaurea solstitialis) reveal putative structural variation and QTLs associated with invader traits.</title>
        <authorList>
            <person name="Reatini B."/>
            <person name="Cang F.A."/>
            <person name="Jiang Q."/>
            <person name="Mckibben M.T.W."/>
            <person name="Barker M.S."/>
            <person name="Rieseberg L.H."/>
            <person name="Dlugosch K.M."/>
        </authorList>
    </citation>
    <scope>NUCLEOTIDE SEQUENCE</scope>
    <source>
        <strain evidence="5">CAN-66</strain>
        <tissue evidence="5">Leaf</tissue>
    </source>
</reference>
<dbReference type="Pfam" id="PF22936">
    <property type="entry name" value="Pol_BBD"/>
    <property type="match status" value="1"/>
</dbReference>
<gene>
    <name evidence="5" type="ORF">OSB04_024986</name>
</gene>
<keyword evidence="6" id="KW-1185">Reference proteome</keyword>
<organism evidence="5 6">
    <name type="scientific">Centaurea solstitialis</name>
    <name type="common">yellow star-thistle</name>
    <dbReference type="NCBI Taxonomy" id="347529"/>
    <lineage>
        <taxon>Eukaryota</taxon>
        <taxon>Viridiplantae</taxon>
        <taxon>Streptophyta</taxon>
        <taxon>Embryophyta</taxon>
        <taxon>Tracheophyta</taxon>
        <taxon>Spermatophyta</taxon>
        <taxon>Magnoliopsida</taxon>
        <taxon>eudicotyledons</taxon>
        <taxon>Gunneridae</taxon>
        <taxon>Pentapetalae</taxon>
        <taxon>asterids</taxon>
        <taxon>campanulids</taxon>
        <taxon>Asterales</taxon>
        <taxon>Asteraceae</taxon>
        <taxon>Carduoideae</taxon>
        <taxon>Cardueae</taxon>
        <taxon>Centaureinae</taxon>
        <taxon>Centaurea</taxon>
    </lineage>
</organism>
<protein>
    <recommendedName>
        <fullName evidence="7">GAG-pre-integrase domain-containing protein</fullName>
    </recommendedName>
</protein>
<evidence type="ECO:0000313" key="5">
    <source>
        <dbReference type="EMBL" id="KAJ9545279.1"/>
    </source>
</evidence>
<evidence type="ECO:0000259" key="4">
    <source>
        <dbReference type="Pfam" id="PF22936"/>
    </source>
</evidence>
<dbReference type="Pfam" id="PF13976">
    <property type="entry name" value="gag_pre-integrs"/>
    <property type="match status" value="1"/>
</dbReference>
<dbReference type="InterPro" id="IPR036397">
    <property type="entry name" value="RNaseH_sf"/>
</dbReference>
<name>A0AA38SM90_9ASTR</name>
<dbReference type="GO" id="GO:0008233">
    <property type="term" value="F:peptidase activity"/>
    <property type="evidence" value="ECO:0007669"/>
    <property type="project" value="UniProtKB-KW"/>
</dbReference>
<comment type="caution">
    <text evidence="5">The sequence shown here is derived from an EMBL/GenBank/DDBJ whole genome shotgun (WGS) entry which is preliminary data.</text>
</comment>
<dbReference type="AlphaFoldDB" id="A0AA38SM90"/>
<feature type="domain" description="Retrovirus-related Pol polyprotein from transposon TNT 1-94-like beta-barrel" evidence="4">
    <location>
        <begin position="165"/>
        <end position="231"/>
    </location>
</feature>
<sequence length="376" mass="43567">MSTSILSSLVPSHPVLSYFLAMSNRRRKDGGKNVKPPRSDHPRKNNHFQAFPKRHGPSHAGSGHAPPSVGFYSNKSVNRNCTLNNVFDAFRNDMCSMFDNSCVMVWQILLMHMTRMSILERERERKGGKIDPSPLVKSPTPKKKSKRGTTPKTSVVANPKVSHVWYIDSGAYRHMTGHRAFLYDYVERDEGLVKLADKTRRFIRGYRKMTNEKYIIKNVRYVEGLEYNLFAPVNFVTVKNRSSVHHRAICLLAKASKEDSWLWPRRLCHQNFKDMNKLVSRRLVSGLPKTRLSKDTLCPACEQGKMKRSSHPPKMETNCKSPLDMIHMDLCGPMRVESLGRKKYMLVFVDEFSRYTWLQFLRDKLITPKLYIFYSC</sequence>
<keyword evidence="1" id="KW-0378">Hydrolase</keyword>
<feature type="domain" description="GAG-pre-integrase" evidence="3">
    <location>
        <begin position="242"/>
        <end position="306"/>
    </location>
</feature>
<dbReference type="EMBL" id="JARYMX010000006">
    <property type="protein sequence ID" value="KAJ9545279.1"/>
    <property type="molecule type" value="Genomic_DNA"/>
</dbReference>
<dbReference type="Proteomes" id="UP001172457">
    <property type="component" value="Chromosome 6"/>
</dbReference>
<dbReference type="GO" id="GO:0006508">
    <property type="term" value="P:proteolysis"/>
    <property type="evidence" value="ECO:0007669"/>
    <property type="project" value="UniProtKB-KW"/>
</dbReference>
<evidence type="ECO:0000259" key="3">
    <source>
        <dbReference type="Pfam" id="PF13976"/>
    </source>
</evidence>
<dbReference type="InterPro" id="IPR012337">
    <property type="entry name" value="RNaseH-like_sf"/>
</dbReference>
<dbReference type="InterPro" id="IPR025724">
    <property type="entry name" value="GAG-pre-integrase_dom"/>
</dbReference>
<feature type="region of interest" description="Disordered" evidence="2">
    <location>
        <begin position="123"/>
        <end position="154"/>
    </location>
</feature>
<dbReference type="SUPFAM" id="SSF53098">
    <property type="entry name" value="Ribonuclease H-like"/>
    <property type="match status" value="1"/>
</dbReference>
<feature type="compositionally biased region" description="Basic residues" evidence="2">
    <location>
        <begin position="140"/>
        <end position="149"/>
    </location>
</feature>
<dbReference type="InterPro" id="IPR039537">
    <property type="entry name" value="Retrotran_Ty1/copia-like"/>
</dbReference>
<dbReference type="GO" id="GO:0003676">
    <property type="term" value="F:nucleic acid binding"/>
    <property type="evidence" value="ECO:0007669"/>
    <property type="project" value="InterPro"/>
</dbReference>
<dbReference type="PANTHER" id="PTHR42648">
    <property type="entry name" value="TRANSPOSASE, PUTATIVE-RELATED"/>
    <property type="match status" value="1"/>
</dbReference>
<dbReference type="Gene3D" id="3.30.420.10">
    <property type="entry name" value="Ribonuclease H-like superfamily/Ribonuclease H"/>
    <property type="match status" value="1"/>
</dbReference>
<evidence type="ECO:0000313" key="6">
    <source>
        <dbReference type="Proteomes" id="UP001172457"/>
    </source>
</evidence>
<accession>A0AA38SM90</accession>
<evidence type="ECO:0008006" key="7">
    <source>
        <dbReference type="Google" id="ProtNLM"/>
    </source>
</evidence>
<proteinExistence type="predicted"/>
<evidence type="ECO:0000256" key="1">
    <source>
        <dbReference type="ARBA" id="ARBA00022670"/>
    </source>
</evidence>
<keyword evidence="1" id="KW-0645">Protease</keyword>
<dbReference type="PANTHER" id="PTHR42648:SF18">
    <property type="entry name" value="RETROTRANSPOSON, UNCLASSIFIED-LIKE PROTEIN"/>
    <property type="match status" value="1"/>
</dbReference>
<feature type="region of interest" description="Disordered" evidence="2">
    <location>
        <begin position="27"/>
        <end position="67"/>
    </location>
</feature>
<evidence type="ECO:0000256" key="2">
    <source>
        <dbReference type="SAM" id="MobiDB-lite"/>
    </source>
</evidence>